<proteinExistence type="predicted"/>
<keyword evidence="1" id="KW-1133">Transmembrane helix</keyword>
<protein>
    <recommendedName>
        <fullName evidence="4">SGNH hydrolase-type esterase domain-containing protein</fullName>
    </recommendedName>
</protein>
<reference evidence="2" key="2">
    <citation type="submission" date="2020-09" db="EMBL/GenBank/DDBJ databases">
        <authorList>
            <person name="Sun Q."/>
            <person name="Sedlacek I."/>
        </authorList>
    </citation>
    <scope>NUCLEOTIDE SEQUENCE</scope>
    <source>
        <strain evidence="2">CCM 7897</strain>
    </source>
</reference>
<name>A0A917BZQ4_9HYPH</name>
<dbReference type="Proteomes" id="UP000606044">
    <property type="component" value="Unassembled WGS sequence"/>
</dbReference>
<evidence type="ECO:0000256" key="1">
    <source>
        <dbReference type="SAM" id="Phobius"/>
    </source>
</evidence>
<reference evidence="2" key="1">
    <citation type="journal article" date="2014" name="Int. J. Syst. Evol. Microbiol.">
        <title>Complete genome sequence of Corynebacterium casei LMG S-19264T (=DSM 44701T), isolated from a smear-ripened cheese.</title>
        <authorList>
            <consortium name="US DOE Joint Genome Institute (JGI-PGF)"/>
            <person name="Walter F."/>
            <person name="Albersmeier A."/>
            <person name="Kalinowski J."/>
            <person name="Ruckert C."/>
        </authorList>
    </citation>
    <scope>NUCLEOTIDE SEQUENCE</scope>
    <source>
        <strain evidence="2">CCM 7897</strain>
    </source>
</reference>
<dbReference type="RefSeq" id="WP_188579160.1">
    <property type="nucleotide sequence ID" value="NZ_BMCT01000003.1"/>
</dbReference>
<evidence type="ECO:0000313" key="3">
    <source>
        <dbReference type="Proteomes" id="UP000606044"/>
    </source>
</evidence>
<keyword evidence="1" id="KW-0812">Transmembrane</keyword>
<evidence type="ECO:0000313" key="2">
    <source>
        <dbReference type="EMBL" id="GGF65001.1"/>
    </source>
</evidence>
<dbReference type="AlphaFoldDB" id="A0A917BZQ4"/>
<dbReference type="EMBL" id="BMCT01000003">
    <property type="protein sequence ID" value="GGF65001.1"/>
    <property type="molecule type" value="Genomic_DNA"/>
</dbReference>
<keyword evidence="1" id="KW-0472">Membrane</keyword>
<feature type="transmembrane region" description="Helical" evidence="1">
    <location>
        <begin position="22"/>
        <end position="43"/>
    </location>
</feature>
<keyword evidence="3" id="KW-1185">Reference proteome</keyword>
<organism evidence="2 3">
    <name type="scientific">Azorhizobium oxalatiphilum</name>
    <dbReference type="NCBI Taxonomy" id="980631"/>
    <lineage>
        <taxon>Bacteria</taxon>
        <taxon>Pseudomonadati</taxon>
        <taxon>Pseudomonadota</taxon>
        <taxon>Alphaproteobacteria</taxon>
        <taxon>Hyphomicrobiales</taxon>
        <taxon>Xanthobacteraceae</taxon>
        <taxon>Azorhizobium</taxon>
    </lineage>
</organism>
<accession>A0A917BZQ4</accession>
<evidence type="ECO:0008006" key="4">
    <source>
        <dbReference type="Google" id="ProtNLM"/>
    </source>
</evidence>
<dbReference type="SUPFAM" id="SSF52266">
    <property type="entry name" value="SGNH hydrolase"/>
    <property type="match status" value="1"/>
</dbReference>
<comment type="caution">
    <text evidence="2">The sequence shown here is derived from an EMBL/GenBank/DDBJ whole genome shotgun (WGS) entry which is preliminary data.</text>
</comment>
<gene>
    <name evidence="2" type="ORF">GCM10007301_26000</name>
</gene>
<sequence length="442" mass="48473">MAETSLQAAGSARPASVLRDTLISLVTTLICIAVFCAAGEVYFRATRPFLATQWPLTFVDGVGFLITPGGTIRDTNNIDYWSQQTANAQGFLADLPQETPGACRVALIGDSFVQAVQIPIGEKIGARLIALGEKEKLPLAVGAYGYGGTGQLNQLPFYDRYARAFAPRVVVLVYVANDFANNSAVLESIRSGIDPDHPHRMFARRNAEGAIVPLPVDDKGWRDHMLKVPTREGRFIPRANMWLQTHSYFYAWAFTKLAMVSPGAAVFLAGSDRNAVLEDRAELIAARPAYRDVMEGWDPARTTGTNPTLQSMDVPFSWEKMPPVFREAMAFSGYALDQFKARAERDGAQLVILSTDNMRAFDPGQLRFRRLQALAAERQIPLVDMTAFMEKRGYPEGEATFAHDGHWTPKGHAWAAEALFDYFAAHPALCQPPAGQPASGAS</sequence>